<evidence type="ECO:0000313" key="1">
    <source>
        <dbReference type="EMBL" id="STX30177.1"/>
    </source>
</evidence>
<gene>
    <name evidence="1" type="ORF">NCTC13315_02742</name>
</gene>
<name>A0A378I4P0_9GAMM</name>
<dbReference type="EMBL" id="UGNV01000001">
    <property type="protein sequence ID" value="STX30177.1"/>
    <property type="molecule type" value="Genomic_DNA"/>
</dbReference>
<sequence>MHTQIVKGIIGNKLGTGGAYTAEELIKNKKMAFDDITDLITLLIPKQAI</sequence>
<keyword evidence="2" id="KW-1185">Reference proteome</keyword>
<dbReference type="AlphaFoldDB" id="A0A378I4P0"/>
<accession>A0A378I4P0</accession>
<dbReference type="Proteomes" id="UP000254968">
    <property type="component" value="Unassembled WGS sequence"/>
</dbReference>
<dbReference type="RefSeq" id="WP_160149905.1">
    <property type="nucleotide sequence ID" value="NZ_CAAAHO010000005.1"/>
</dbReference>
<organism evidence="1 2">
    <name type="scientific">Legionella beliardensis</name>
    <dbReference type="NCBI Taxonomy" id="91822"/>
    <lineage>
        <taxon>Bacteria</taxon>
        <taxon>Pseudomonadati</taxon>
        <taxon>Pseudomonadota</taxon>
        <taxon>Gammaproteobacteria</taxon>
        <taxon>Legionellales</taxon>
        <taxon>Legionellaceae</taxon>
        <taxon>Legionella</taxon>
    </lineage>
</organism>
<reference evidence="1 2" key="1">
    <citation type="submission" date="2018-06" db="EMBL/GenBank/DDBJ databases">
        <authorList>
            <consortium name="Pathogen Informatics"/>
            <person name="Doyle S."/>
        </authorList>
    </citation>
    <scope>NUCLEOTIDE SEQUENCE [LARGE SCALE GENOMIC DNA]</scope>
    <source>
        <strain evidence="1 2">NCTC13315</strain>
    </source>
</reference>
<evidence type="ECO:0000313" key="2">
    <source>
        <dbReference type="Proteomes" id="UP000254968"/>
    </source>
</evidence>
<protein>
    <submittedName>
        <fullName evidence="1">Uncharacterized protein</fullName>
    </submittedName>
</protein>
<proteinExistence type="predicted"/>